<evidence type="ECO:0000313" key="2">
    <source>
        <dbReference type="Proteomes" id="UP001058273"/>
    </source>
</evidence>
<evidence type="ECO:0008006" key="3">
    <source>
        <dbReference type="Google" id="ProtNLM"/>
    </source>
</evidence>
<evidence type="ECO:0000313" key="1">
    <source>
        <dbReference type="EMBL" id="UUV98637.1"/>
    </source>
</evidence>
<organism evidence="1 2">
    <name type="scientific">Vagococcus luciliae</name>
    <dbReference type="NCBI Taxonomy" id="2920380"/>
    <lineage>
        <taxon>Bacteria</taxon>
        <taxon>Bacillati</taxon>
        <taxon>Bacillota</taxon>
        <taxon>Bacilli</taxon>
        <taxon>Lactobacillales</taxon>
        <taxon>Enterococcaceae</taxon>
        <taxon>Vagococcus</taxon>
    </lineage>
</organism>
<accession>A0ABY5NYH4</accession>
<dbReference type="EMBL" id="CP102451">
    <property type="protein sequence ID" value="UUV98637.1"/>
    <property type="molecule type" value="Genomic_DNA"/>
</dbReference>
<name>A0ABY5NYH4_9ENTE</name>
<sequence>MGTIILAGIIFLGVARVVYKYGVKKEKTCDCSSVDCPIKKETISDK</sequence>
<gene>
    <name evidence="1" type="ORF">G314FT_07910</name>
</gene>
<reference evidence="1" key="1">
    <citation type="submission" date="2022-08" db="EMBL/GenBank/DDBJ databases">
        <title>Genome sequence of Vagococcus luciliae DSM 112651.</title>
        <authorList>
            <person name="Juan G."/>
            <person name="Anja P."/>
            <person name="Rolf D."/>
            <person name="Kampfer P."/>
            <person name="Vilcinskas A."/>
        </authorList>
    </citation>
    <scope>NUCLEOTIDE SEQUENCE</scope>
    <source>
        <strain evidence="1">G314FT</strain>
    </source>
</reference>
<reference evidence="1" key="2">
    <citation type="submission" date="2022-08" db="EMBL/GenBank/DDBJ databases">
        <authorList>
            <person name="Poehlein A."/>
            <person name="Guzman J."/>
            <person name="Daniel R."/>
            <person name="Vilcinskas A."/>
        </authorList>
    </citation>
    <scope>NUCLEOTIDE SEQUENCE</scope>
    <source>
        <strain evidence="1">G314FT</strain>
    </source>
</reference>
<dbReference type="Proteomes" id="UP001058273">
    <property type="component" value="Chromosome"/>
</dbReference>
<proteinExistence type="predicted"/>
<dbReference type="RefSeq" id="WP_257702149.1">
    <property type="nucleotide sequence ID" value="NZ_CP102451.1"/>
</dbReference>
<keyword evidence="2" id="KW-1185">Reference proteome</keyword>
<protein>
    <recommendedName>
        <fullName evidence="3">FeoB-associated Cys-rich membrane protein</fullName>
    </recommendedName>
</protein>